<reference evidence="2" key="1">
    <citation type="submission" date="2022-02" db="EMBL/GenBank/DDBJ databases">
        <authorList>
            <person name="Henning P.M."/>
            <person name="McCubbin A.G."/>
            <person name="Shore J.S."/>
        </authorList>
    </citation>
    <scope>NUCLEOTIDE SEQUENCE</scope>
    <source>
        <strain evidence="2">F60SS</strain>
        <tissue evidence="2">Leaves</tissue>
    </source>
</reference>
<feature type="domain" description="F-box" evidence="1">
    <location>
        <begin position="5"/>
        <end position="40"/>
    </location>
</feature>
<evidence type="ECO:0000313" key="2">
    <source>
        <dbReference type="EMBL" id="KAJ4829006.1"/>
    </source>
</evidence>
<proteinExistence type="predicted"/>
<dbReference type="InterPro" id="IPR050796">
    <property type="entry name" value="SCF_F-box_component"/>
</dbReference>
<evidence type="ECO:0000313" key="3">
    <source>
        <dbReference type="Proteomes" id="UP001141552"/>
    </source>
</evidence>
<comment type="caution">
    <text evidence="2">The sequence shown here is derived from an EMBL/GenBank/DDBJ whole genome shotgun (WGS) entry which is preliminary data.</text>
</comment>
<dbReference type="Pfam" id="PF00646">
    <property type="entry name" value="F-box"/>
    <property type="match status" value="1"/>
</dbReference>
<organism evidence="2 3">
    <name type="scientific">Turnera subulata</name>
    <dbReference type="NCBI Taxonomy" id="218843"/>
    <lineage>
        <taxon>Eukaryota</taxon>
        <taxon>Viridiplantae</taxon>
        <taxon>Streptophyta</taxon>
        <taxon>Embryophyta</taxon>
        <taxon>Tracheophyta</taxon>
        <taxon>Spermatophyta</taxon>
        <taxon>Magnoliopsida</taxon>
        <taxon>eudicotyledons</taxon>
        <taxon>Gunneridae</taxon>
        <taxon>Pentapetalae</taxon>
        <taxon>rosids</taxon>
        <taxon>fabids</taxon>
        <taxon>Malpighiales</taxon>
        <taxon>Passifloraceae</taxon>
        <taxon>Turnera</taxon>
    </lineage>
</organism>
<dbReference type="EMBL" id="JAKUCV010006011">
    <property type="protein sequence ID" value="KAJ4829006.1"/>
    <property type="molecule type" value="Genomic_DNA"/>
</dbReference>
<sequence length="314" mass="36416">MEKGDDLLVEVLIRLPSPELVVRCILVCKRWRAIISSSYFVSRYISHHHRIKNITAPHDHDRHHLQDNRTFVNIIWTPAGCHRQGIWTPKTHFQLDHNSLFQRSILDFRFIPVKKKGCFFNILAVFNDLFLCAVRDRNSKSGELRPVVKCYLCNPYTEQWVALPPRRIKQRYDYSLRAGLICEPYYYYNGEGGAKGGEEGGYNNINVNEQYRYRVVLINHSNREGSSPVADMYSSETGKWSTVLNSDISGYTNNLVGSCTSNIVVYKGELYWFNEKAIVAFDPFHPEKSRFIKLPAECGIYLEDRQSFCLGLCR</sequence>
<dbReference type="InterPro" id="IPR001810">
    <property type="entry name" value="F-box_dom"/>
</dbReference>
<name>A0A9Q0J467_9ROSI</name>
<accession>A0A9Q0J467</accession>
<keyword evidence="3" id="KW-1185">Reference proteome</keyword>
<dbReference type="AlphaFoldDB" id="A0A9Q0J467"/>
<feature type="non-terminal residue" evidence="2">
    <location>
        <position position="314"/>
    </location>
</feature>
<dbReference type="Gene3D" id="1.20.1280.50">
    <property type="match status" value="1"/>
</dbReference>
<evidence type="ECO:0000259" key="1">
    <source>
        <dbReference type="Pfam" id="PF00646"/>
    </source>
</evidence>
<protein>
    <recommendedName>
        <fullName evidence="1">F-box domain-containing protein</fullName>
    </recommendedName>
</protein>
<dbReference type="PANTHER" id="PTHR31672">
    <property type="entry name" value="BNACNNG10540D PROTEIN"/>
    <property type="match status" value="1"/>
</dbReference>
<dbReference type="InterPro" id="IPR036047">
    <property type="entry name" value="F-box-like_dom_sf"/>
</dbReference>
<reference evidence="2" key="2">
    <citation type="journal article" date="2023" name="Plants (Basel)">
        <title>Annotation of the Turnera subulata (Passifloraceae) Draft Genome Reveals the S-Locus Evolved after the Divergence of Turneroideae from Passifloroideae in a Stepwise Manner.</title>
        <authorList>
            <person name="Henning P.M."/>
            <person name="Roalson E.H."/>
            <person name="Mir W."/>
            <person name="McCubbin A.G."/>
            <person name="Shore J.S."/>
        </authorList>
    </citation>
    <scope>NUCLEOTIDE SEQUENCE</scope>
    <source>
        <strain evidence="2">F60SS</strain>
    </source>
</reference>
<dbReference type="SUPFAM" id="SSF81383">
    <property type="entry name" value="F-box domain"/>
    <property type="match status" value="1"/>
</dbReference>
<dbReference type="OrthoDB" id="1165138at2759"/>
<dbReference type="Proteomes" id="UP001141552">
    <property type="component" value="Unassembled WGS sequence"/>
</dbReference>
<gene>
    <name evidence="2" type="ORF">Tsubulata_050514</name>
</gene>